<dbReference type="Proteomes" id="UP000612680">
    <property type="component" value="Chromosome"/>
</dbReference>
<evidence type="ECO:0000313" key="8">
    <source>
        <dbReference type="Proteomes" id="UP000612680"/>
    </source>
</evidence>
<dbReference type="SUPFAM" id="SSF103088">
    <property type="entry name" value="OmpA-like"/>
    <property type="match status" value="1"/>
</dbReference>
<sequence>MVYTLRMIPFMPKVAVFWWDPGTTKIFLHDEAGLMSMLVSELREHFSKLRQAVLLGVLLVAGHAASLAQGTSQVQADPIPHARDFDFNILSVQTKAPIRNARITIVQEGRKDFLPLQSGPGKARVRLDSGKVYLVNAVAGDFEMAQFTFDAGQSLRDGRTSVDLFLIPDRLVQDGSRAKPTQDIRSAPTTRNFSEIKKGEAVRLNHIYFNQSSPDLRPESFEELNRLADLLKEHPGMRIEIRGYTDNTGDFNANVRLSKNRCEAVIAYLTGKGIQGKRLKVAGRGPRDPMAPNDSEENKKKNRRVEFVIL</sequence>
<evidence type="ECO:0000256" key="2">
    <source>
        <dbReference type="ARBA" id="ARBA00023136"/>
    </source>
</evidence>
<keyword evidence="8" id="KW-1185">Reference proteome</keyword>
<organism evidence="7 8">
    <name type="scientific">Dyadobacter sandarakinus</name>
    <dbReference type="NCBI Taxonomy" id="2747268"/>
    <lineage>
        <taxon>Bacteria</taxon>
        <taxon>Pseudomonadati</taxon>
        <taxon>Bacteroidota</taxon>
        <taxon>Cytophagia</taxon>
        <taxon>Cytophagales</taxon>
        <taxon>Spirosomataceae</taxon>
        <taxon>Dyadobacter</taxon>
    </lineage>
</organism>
<dbReference type="InterPro" id="IPR006665">
    <property type="entry name" value="OmpA-like"/>
</dbReference>
<dbReference type="Pfam" id="PF00691">
    <property type="entry name" value="OmpA"/>
    <property type="match status" value="1"/>
</dbReference>
<evidence type="ECO:0000259" key="6">
    <source>
        <dbReference type="PROSITE" id="PS51123"/>
    </source>
</evidence>
<dbReference type="InterPro" id="IPR036737">
    <property type="entry name" value="OmpA-like_sf"/>
</dbReference>
<evidence type="ECO:0000256" key="3">
    <source>
        <dbReference type="ARBA" id="ARBA00023237"/>
    </source>
</evidence>
<protein>
    <submittedName>
        <fullName evidence="7">OmpA family protein</fullName>
    </submittedName>
</protein>
<keyword evidence="3" id="KW-0998">Cell outer membrane</keyword>
<feature type="domain" description="OmpA-like" evidence="6">
    <location>
        <begin position="196"/>
        <end position="310"/>
    </location>
</feature>
<dbReference type="PROSITE" id="PS51123">
    <property type="entry name" value="OMPA_2"/>
    <property type="match status" value="1"/>
</dbReference>
<keyword evidence="2 4" id="KW-0472">Membrane</keyword>
<feature type="region of interest" description="Disordered" evidence="5">
    <location>
        <begin position="280"/>
        <end position="302"/>
    </location>
</feature>
<comment type="subcellular location">
    <subcellularLocation>
        <location evidence="1">Cell outer membrane</location>
    </subcellularLocation>
</comment>
<accession>A0ABX7I4Y5</accession>
<dbReference type="Gene3D" id="3.30.1330.60">
    <property type="entry name" value="OmpA-like domain"/>
    <property type="match status" value="1"/>
</dbReference>
<dbReference type="CDD" id="cd07185">
    <property type="entry name" value="OmpA_C-like"/>
    <property type="match status" value="1"/>
</dbReference>
<evidence type="ECO:0000313" key="7">
    <source>
        <dbReference type="EMBL" id="QRR00995.1"/>
    </source>
</evidence>
<proteinExistence type="predicted"/>
<dbReference type="PANTHER" id="PTHR30329:SF21">
    <property type="entry name" value="LIPOPROTEIN YIAD-RELATED"/>
    <property type="match status" value="1"/>
</dbReference>
<evidence type="ECO:0000256" key="1">
    <source>
        <dbReference type="ARBA" id="ARBA00004442"/>
    </source>
</evidence>
<evidence type="ECO:0000256" key="5">
    <source>
        <dbReference type="SAM" id="MobiDB-lite"/>
    </source>
</evidence>
<dbReference type="InterPro" id="IPR006664">
    <property type="entry name" value="OMP_bac"/>
</dbReference>
<dbReference type="InterPro" id="IPR050330">
    <property type="entry name" value="Bact_OuterMem_StrucFunc"/>
</dbReference>
<dbReference type="PANTHER" id="PTHR30329">
    <property type="entry name" value="STATOR ELEMENT OF FLAGELLAR MOTOR COMPLEX"/>
    <property type="match status" value="1"/>
</dbReference>
<dbReference type="EMBL" id="CP056775">
    <property type="protein sequence ID" value="QRR00995.1"/>
    <property type="molecule type" value="Genomic_DNA"/>
</dbReference>
<gene>
    <name evidence="7" type="ORF">HWI92_08820</name>
</gene>
<reference evidence="7 8" key="1">
    <citation type="submission" date="2020-06" db="EMBL/GenBank/DDBJ databases">
        <title>Dyadobacter sandarakinus sp. nov., isolated from the soil of the Arctic Yellow River Station.</title>
        <authorList>
            <person name="Zhang Y."/>
            <person name="Peng F."/>
        </authorList>
    </citation>
    <scope>NUCLEOTIDE SEQUENCE [LARGE SCALE GENOMIC DNA]</scope>
    <source>
        <strain evidence="7 8">Q3-56</strain>
    </source>
</reference>
<name>A0ABX7I4Y5_9BACT</name>
<dbReference type="PRINTS" id="PR01021">
    <property type="entry name" value="OMPADOMAIN"/>
</dbReference>
<evidence type="ECO:0000256" key="4">
    <source>
        <dbReference type="PROSITE-ProRule" id="PRU00473"/>
    </source>
</evidence>